<evidence type="ECO:0000313" key="2">
    <source>
        <dbReference type="EMBL" id="MER6612169.1"/>
    </source>
</evidence>
<feature type="compositionally biased region" description="Low complexity" evidence="1">
    <location>
        <begin position="31"/>
        <end position="54"/>
    </location>
</feature>
<dbReference type="RefSeq" id="WP_351974633.1">
    <property type="nucleotide sequence ID" value="NZ_JBEPBX010000001.1"/>
</dbReference>
<comment type="caution">
    <text evidence="2">The sequence shown here is derived from an EMBL/GenBank/DDBJ whole genome shotgun (WGS) entry which is preliminary data.</text>
</comment>
<evidence type="ECO:0000313" key="3">
    <source>
        <dbReference type="Proteomes" id="UP001445472"/>
    </source>
</evidence>
<reference evidence="2 3" key="1">
    <citation type="submission" date="2024-06" db="EMBL/GenBank/DDBJ databases">
        <title>The Natural Products Discovery Center: Release of the First 8490 Sequenced Strains for Exploring Actinobacteria Biosynthetic Diversity.</title>
        <authorList>
            <person name="Kalkreuter E."/>
            <person name="Kautsar S.A."/>
            <person name="Yang D."/>
            <person name="Bader C.D."/>
            <person name="Teijaro C.N."/>
            <person name="Fluegel L."/>
            <person name="Davis C.M."/>
            <person name="Simpson J.R."/>
            <person name="Lauterbach L."/>
            <person name="Steele A.D."/>
            <person name="Gui C."/>
            <person name="Meng S."/>
            <person name="Li G."/>
            <person name="Viehrig K."/>
            <person name="Ye F."/>
            <person name="Su P."/>
            <person name="Kiefer A.F."/>
            <person name="Nichols A."/>
            <person name="Cepeda A.J."/>
            <person name="Yan W."/>
            <person name="Fan B."/>
            <person name="Jiang Y."/>
            <person name="Adhikari A."/>
            <person name="Zheng C.-J."/>
            <person name="Schuster L."/>
            <person name="Cowan T.M."/>
            <person name="Smanski M.J."/>
            <person name="Chevrette M.G."/>
            <person name="De Carvalho L.P.S."/>
            <person name="Shen B."/>
        </authorList>
    </citation>
    <scope>NUCLEOTIDE SEQUENCE [LARGE SCALE GENOMIC DNA]</scope>
    <source>
        <strain evidence="2 3">NPDC000837</strain>
    </source>
</reference>
<name>A0ABV1UN02_9ACTN</name>
<evidence type="ECO:0000256" key="1">
    <source>
        <dbReference type="SAM" id="MobiDB-lite"/>
    </source>
</evidence>
<sequence length="66" mass="6883">MSIQQLPVVEKVGGGREAGRARSGRVRRSRACSTSPRPRRPTAADAAPPLTTLRIGVGTPATSRGC</sequence>
<feature type="region of interest" description="Disordered" evidence="1">
    <location>
        <begin position="1"/>
        <end position="66"/>
    </location>
</feature>
<gene>
    <name evidence="2" type="ORF">ABT276_01890</name>
</gene>
<dbReference type="Proteomes" id="UP001445472">
    <property type="component" value="Unassembled WGS sequence"/>
</dbReference>
<protein>
    <submittedName>
        <fullName evidence="2">Uncharacterized protein</fullName>
    </submittedName>
</protein>
<proteinExistence type="predicted"/>
<dbReference type="EMBL" id="JBEPBX010000001">
    <property type="protein sequence ID" value="MER6612169.1"/>
    <property type="molecule type" value="Genomic_DNA"/>
</dbReference>
<keyword evidence="3" id="KW-1185">Reference proteome</keyword>
<accession>A0ABV1UN02</accession>
<organism evidence="2 3">
    <name type="scientific">Streptomyces xantholiticus</name>
    <dbReference type="NCBI Taxonomy" id="68285"/>
    <lineage>
        <taxon>Bacteria</taxon>
        <taxon>Bacillati</taxon>
        <taxon>Actinomycetota</taxon>
        <taxon>Actinomycetes</taxon>
        <taxon>Kitasatosporales</taxon>
        <taxon>Streptomycetaceae</taxon>
        <taxon>Streptomyces</taxon>
    </lineage>
</organism>